<comment type="caution">
    <text evidence="1">The sequence shown here is derived from an EMBL/GenBank/DDBJ whole genome shotgun (WGS) entry which is preliminary data.</text>
</comment>
<gene>
    <name evidence="1" type="ORF">NRB20_15730</name>
</gene>
<evidence type="ECO:0000313" key="2">
    <source>
        <dbReference type="Proteomes" id="UP000438448"/>
    </source>
</evidence>
<proteinExistence type="predicted"/>
<keyword evidence="2" id="KW-1185">Reference proteome</keyword>
<name>A0A7K0D0N3_9NOCA</name>
<dbReference type="Proteomes" id="UP000438448">
    <property type="component" value="Unassembled WGS sequence"/>
</dbReference>
<protein>
    <submittedName>
        <fullName evidence="1">Uncharacterized protein</fullName>
    </submittedName>
</protein>
<evidence type="ECO:0000313" key="1">
    <source>
        <dbReference type="EMBL" id="MQY18494.1"/>
    </source>
</evidence>
<reference evidence="1 2" key="1">
    <citation type="submission" date="2019-10" db="EMBL/GenBank/DDBJ databases">
        <title>Nocardia macrotermitis sp. nov. and Nocardia aurantia sp. nov., isolated from the gut of fungus growing-termite Macrotermes natalensis.</title>
        <authorList>
            <person name="Benndorf R."/>
            <person name="Schwitalla J."/>
            <person name="Martin K."/>
            <person name="De Beer W."/>
            <person name="Kaster A.-K."/>
            <person name="Vollmers J."/>
            <person name="Poulsen M."/>
            <person name="Beemelmanns C."/>
        </authorList>
    </citation>
    <scope>NUCLEOTIDE SEQUENCE [LARGE SCALE GENOMIC DNA]</scope>
    <source>
        <strain evidence="1 2">RB20</strain>
    </source>
</reference>
<dbReference type="RefSeq" id="WP_319944603.1">
    <property type="nucleotide sequence ID" value="NZ_WEGK01000003.1"/>
</dbReference>
<dbReference type="EMBL" id="WEGK01000003">
    <property type="protein sequence ID" value="MQY18494.1"/>
    <property type="molecule type" value="Genomic_DNA"/>
</dbReference>
<accession>A0A7K0D0N3</accession>
<dbReference type="AlphaFoldDB" id="A0A7K0D0N3"/>
<organism evidence="1 2">
    <name type="scientific">Nocardia macrotermitis</name>
    <dbReference type="NCBI Taxonomy" id="2585198"/>
    <lineage>
        <taxon>Bacteria</taxon>
        <taxon>Bacillati</taxon>
        <taxon>Actinomycetota</taxon>
        <taxon>Actinomycetes</taxon>
        <taxon>Mycobacteriales</taxon>
        <taxon>Nocardiaceae</taxon>
        <taxon>Nocardia</taxon>
    </lineage>
</organism>
<sequence length="104" mass="11351">MAIEVVSASMMTSDLTQHIARCVGGDRWVVSWLPGRTLTGQQAVTAMTIASTANGHRPTEAEWTMLDSMALELGLTAREAIGMVASENRDIRQAPRPRRRGTLE</sequence>